<gene>
    <name evidence="2" type="primary">inhA</name>
    <name evidence="2" type="ORF">A1019T_02493</name>
</gene>
<evidence type="ECO:0000259" key="1">
    <source>
        <dbReference type="Pfam" id="PF01965"/>
    </source>
</evidence>
<dbReference type="EC" id="4.2.1.103" evidence="2"/>
<dbReference type="AlphaFoldDB" id="A0A1R4EJ45"/>
<dbReference type="CDD" id="cd03139">
    <property type="entry name" value="GATase1_PfpI_2"/>
    <property type="match status" value="1"/>
</dbReference>
<feature type="domain" description="DJ-1/PfpI" evidence="1">
    <location>
        <begin position="3"/>
        <end position="166"/>
    </location>
</feature>
<evidence type="ECO:0000313" key="3">
    <source>
        <dbReference type="Proteomes" id="UP000188169"/>
    </source>
</evidence>
<reference evidence="3" key="1">
    <citation type="submission" date="2017-02" db="EMBL/GenBank/DDBJ databases">
        <authorList>
            <person name="Mornico D."/>
        </authorList>
    </citation>
    <scope>NUCLEOTIDE SEQUENCE [LARGE SCALE GENOMIC DNA]</scope>
</reference>
<dbReference type="Proteomes" id="UP000188169">
    <property type="component" value="Unassembled WGS sequence"/>
</dbReference>
<name>A0A1R4EJ45_9GAMM</name>
<dbReference type="PANTHER" id="PTHR43130">
    <property type="entry name" value="ARAC-FAMILY TRANSCRIPTIONAL REGULATOR"/>
    <property type="match status" value="1"/>
</dbReference>
<dbReference type="Pfam" id="PF01965">
    <property type="entry name" value="DJ-1_PfpI"/>
    <property type="match status" value="1"/>
</dbReference>
<sequence length="199" mass="22498">MKTITALVFENYETLDLFGPIEVFGSLKEYYRVQFASLAGGVVKNHHGVELLTNNTDNLLFGTDILLIVGGQGTRQLVEDKLFLEVLKKLSENAQWVLSVCTGSALLAKSGLLEGKQATSNKRSWQWVISQSNQVNWIQEARWVIDDKFYTSSGVSAGIDMTLGFIADRHDLETARKIAKEIEYNWQENSQIDNFWDVF</sequence>
<dbReference type="STRING" id="1945520.A1019T_02493"/>
<dbReference type="Gene3D" id="3.40.50.880">
    <property type="match status" value="1"/>
</dbReference>
<dbReference type="InterPro" id="IPR029062">
    <property type="entry name" value="Class_I_gatase-like"/>
</dbReference>
<protein>
    <submittedName>
        <fullName evidence="2">Isonitrile hydratase</fullName>
        <ecNumber evidence="2">4.2.1.103</ecNumber>
    </submittedName>
</protein>
<dbReference type="SUPFAM" id="SSF52317">
    <property type="entry name" value="Class I glutamine amidotransferase-like"/>
    <property type="match status" value="1"/>
</dbReference>
<dbReference type="InterPro" id="IPR052158">
    <property type="entry name" value="INH-QAR"/>
</dbReference>
<organism evidence="2 3">
    <name type="scientific">Psychrobacter pasteurii</name>
    <dbReference type="NCBI Taxonomy" id="1945520"/>
    <lineage>
        <taxon>Bacteria</taxon>
        <taxon>Pseudomonadati</taxon>
        <taxon>Pseudomonadota</taxon>
        <taxon>Gammaproteobacteria</taxon>
        <taxon>Moraxellales</taxon>
        <taxon>Moraxellaceae</taxon>
        <taxon>Psychrobacter</taxon>
    </lineage>
</organism>
<accession>A0A1R4EJ45</accession>
<evidence type="ECO:0000313" key="2">
    <source>
        <dbReference type="EMBL" id="SJM38496.1"/>
    </source>
</evidence>
<dbReference type="OrthoDB" id="9803764at2"/>
<dbReference type="InterPro" id="IPR002818">
    <property type="entry name" value="DJ-1/PfpI"/>
</dbReference>
<dbReference type="GO" id="GO:0050549">
    <property type="term" value="F:cyclohexyl-isocyanide hydratase activity"/>
    <property type="evidence" value="ECO:0007669"/>
    <property type="project" value="UniProtKB-EC"/>
</dbReference>
<keyword evidence="3" id="KW-1185">Reference proteome</keyword>
<dbReference type="EMBL" id="FUGD01000210">
    <property type="protein sequence ID" value="SJM38496.1"/>
    <property type="molecule type" value="Genomic_DNA"/>
</dbReference>
<dbReference type="RefSeq" id="WP_077449836.1">
    <property type="nucleotide sequence ID" value="NZ_FUGD01000210.1"/>
</dbReference>
<keyword evidence="2" id="KW-0456">Lyase</keyword>
<proteinExistence type="predicted"/>
<dbReference type="PANTHER" id="PTHR43130:SF15">
    <property type="entry name" value="THIJ_PFPI FAMILY PROTEIN (AFU_ORTHOLOGUE AFUA_5G14240)"/>
    <property type="match status" value="1"/>
</dbReference>